<accession>A0A286G3G5</accession>
<protein>
    <recommendedName>
        <fullName evidence="3">Permuted papain-like amidase enzyme, YaeF/YiiX, C92 family</fullName>
    </recommendedName>
</protein>
<dbReference type="SUPFAM" id="SSF54001">
    <property type="entry name" value="Cysteine proteinases"/>
    <property type="match status" value="1"/>
</dbReference>
<organism evidence="1 2">
    <name type="scientific">Spirosoma fluviale</name>
    <dbReference type="NCBI Taxonomy" id="1597977"/>
    <lineage>
        <taxon>Bacteria</taxon>
        <taxon>Pseudomonadati</taxon>
        <taxon>Bacteroidota</taxon>
        <taxon>Cytophagia</taxon>
        <taxon>Cytophagales</taxon>
        <taxon>Cytophagaceae</taxon>
        <taxon>Spirosoma</taxon>
    </lineage>
</organism>
<dbReference type="RefSeq" id="WP_097126830.1">
    <property type="nucleotide sequence ID" value="NZ_OCNH01000002.1"/>
</dbReference>
<evidence type="ECO:0008006" key="3">
    <source>
        <dbReference type="Google" id="ProtNLM"/>
    </source>
</evidence>
<dbReference type="Gene3D" id="3.90.1720.10">
    <property type="entry name" value="endopeptidase domain like (from Nostoc punctiforme)"/>
    <property type="match status" value="1"/>
</dbReference>
<dbReference type="AlphaFoldDB" id="A0A286G3G5"/>
<evidence type="ECO:0000313" key="2">
    <source>
        <dbReference type="Proteomes" id="UP000219452"/>
    </source>
</evidence>
<sequence length="205" mass="22881">MPLQLADLQRGDIMLKEFDGYSIVGAAISYGQYLLTSDHLFSSIVHAGILFDKMHIIESSGGGVAANHLLTGNRAYSYHVFRSVNADLADGTGTCAKVFFDIHKTHRTMNYSVPGAVKSLFRRHKAAQSPEDMDDLLTEVLGHRGNQFFCSQFVVYIYQFVSYQLNQHAPPVFQLNAGNVNPAKLARMLRGMPQQFTYIGHLLPR</sequence>
<dbReference type="EMBL" id="OCNH01000002">
    <property type="protein sequence ID" value="SOD90033.1"/>
    <property type="molecule type" value="Genomic_DNA"/>
</dbReference>
<reference evidence="2" key="1">
    <citation type="submission" date="2017-09" db="EMBL/GenBank/DDBJ databases">
        <authorList>
            <person name="Varghese N."/>
            <person name="Submissions S."/>
        </authorList>
    </citation>
    <scope>NUCLEOTIDE SEQUENCE [LARGE SCALE GENOMIC DNA]</scope>
    <source>
        <strain evidence="2">DSM 29961</strain>
    </source>
</reference>
<proteinExistence type="predicted"/>
<dbReference type="OrthoDB" id="6534631at2"/>
<evidence type="ECO:0000313" key="1">
    <source>
        <dbReference type="EMBL" id="SOD90033.1"/>
    </source>
</evidence>
<dbReference type="Proteomes" id="UP000219452">
    <property type="component" value="Unassembled WGS sequence"/>
</dbReference>
<keyword evidence="2" id="KW-1185">Reference proteome</keyword>
<dbReference type="InterPro" id="IPR038765">
    <property type="entry name" value="Papain-like_cys_pep_sf"/>
</dbReference>
<gene>
    <name evidence="1" type="ORF">SAMN06269250_3276</name>
</gene>
<name>A0A286G3G5_9BACT</name>